<evidence type="ECO:0000313" key="1">
    <source>
        <dbReference type="EMBL" id="KAK5694019.1"/>
    </source>
</evidence>
<dbReference type="Proteomes" id="UP001310594">
    <property type="component" value="Unassembled WGS sequence"/>
</dbReference>
<gene>
    <name evidence="1" type="ORF">LTR97_009637</name>
</gene>
<proteinExistence type="predicted"/>
<sequence length="867" mass="98569">MAAVFGKHDERCVKYKQDVTQGLGAYWDDSTPAFALPNYPSEYSKAPLPTCPETCSICAGHYLTPNNEKTPAMRITMAMHSDAHASIVTQGYVKSIRANLQHIKQRIDSHGDALQDRWRRRNPKQRASLIRTAMPQIYGQNFASANIAYDFKRKISVALPSRLSARHYNDKTVQNVKSAKEEHDEKTRNNQFLPYLDLQTLSENPASLLALLHNRSHTDPATWAMFDCEQLEIGVQSYNPHCVVMYGKFYGSLIPWNAASAHRQDIVGYPKATLILEAQQILTTFLRKMVDLVLANGLEAAAQGRAQWDALAVSDFQTDRVTGSLSRRVGAYRAPPCYKIDDIVRTLRERCEVMFEELLLQQHDSLYFRNYLSRVSSTAFMAALDEDARQKQAVTHALGYVLWADVMRVALEHAKFAQFVQKPHEDQVKPGKPLPAEYACALKLLEQHLTKVFAGQLKDLRRLRILTRTFEAQNNYRDGQIGLCKIQSREELFRLDPLLWNVIGLEDNRDREHEPTFYLEYLDYLMSESRDHKRANLDHLLATHISNMTLIDDILTAIRCHRPQPELSSGDELLKRLAKLAPPGLPELIHTGFTNWWPEQNTLWPPLKALLDVPLPTAKLSRASLAQRKDLRRASEAFWDVVTHIMMGRFAALKESTNQIYGHVQLVMFTWTKDYEREKIEEEETWERALKLQEAEQARLKQTIQSEAPTEPCLDAWRLGETAQTDYVQRKQKAKTRPADAGIALVEEIEEQLHAIHLQEPRVQLAVKAESKELFDSMFTSSAELADVSWLAFVAAMIDAGCSAVPNGGSAVTFRQTTGSKAAIGFHRPHPDATISPVLLRSMGKRLAARFGWDEETFVEREKNGVK</sequence>
<name>A0AAN7ZLU4_9PEZI</name>
<dbReference type="EMBL" id="JAVRQU010000016">
    <property type="protein sequence ID" value="KAK5694019.1"/>
    <property type="molecule type" value="Genomic_DNA"/>
</dbReference>
<evidence type="ECO:0000313" key="2">
    <source>
        <dbReference type="Proteomes" id="UP001310594"/>
    </source>
</evidence>
<dbReference type="AlphaFoldDB" id="A0AAN7ZLU4"/>
<accession>A0AAN7ZLU4</accession>
<dbReference type="PANTHER" id="PTHR40788:SF1">
    <property type="entry name" value="IPA PROTEIN"/>
    <property type="match status" value="1"/>
</dbReference>
<dbReference type="PANTHER" id="PTHR40788">
    <property type="entry name" value="CLR5 DOMAIN-CONTAINING PROTEIN-RELATED"/>
    <property type="match status" value="1"/>
</dbReference>
<organism evidence="1 2">
    <name type="scientific">Elasticomyces elasticus</name>
    <dbReference type="NCBI Taxonomy" id="574655"/>
    <lineage>
        <taxon>Eukaryota</taxon>
        <taxon>Fungi</taxon>
        <taxon>Dikarya</taxon>
        <taxon>Ascomycota</taxon>
        <taxon>Pezizomycotina</taxon>
        <taxon>Dothideomycetes</taxon>
        <taxon>Dothideomycetidae</taxon>
        <taxon>Mycosphaerellales</taxon>
        <taxon>Teratosphaeriaceae</taxon>
        <taxon>Elasticomyces</taxon>
    </lineage>
</organism>
<comment type="caution">
    <text evidence="1">The sequence shown here is derived from an EMBL/GenBank/DDBJ whole genome shotgun (WGS) entry which is preliminary data.</text>
</comment>
<protein>
    <submittedName>
        <fullName evidence="1">Uncharacterized protein</fullName>
    </submittedName>
</protein>
<reference evidence="1" key="1">
    <citation type="submission" date="2023-08" db="EMBL/GenBank/DDBJ databases">
        <title>Black Yeasts Isolated from many extreme environments.</title>
        <authorList>
            <person name="Coleine C."/>
            <person name="Stajich J.E."/>
            <person name="Selbmann L."/>
        </authorList>
    </citation>
    <scope>NUCLEOTIDE SEQUENCE</scope>
    <source>
        <strain evidence="1">CCFEE 5810</strain>
    </source>
</reference>